<evidence type="ECO:0000256" key="6">
    <source>
        <dbReference type="ARBA" id="ARBA00022803"/>
    </source>
</evidence>
<dbReference type="PANTHER" id="PTHR45783">
    <property type="entry name" value="KINESIN LIGHT CHAIN"/>
    <property type="match status" value="1"/>
</dbReference>
<dbReference type="Gene3D" id="1.25.40.10">
    <property type="entry name" value="Tetratricopeptide repeat domain"/>
    <property type="match status" value="1"/>
</dbReference>
<proteinExistence type="inferred from homology"/>
<evidence type="ECO:0000256" key="9">
    <source>
        <dbReference type="ARBA" id="ARBA00023212"/>
    </source>
</evidence>
<dbReference type="HOGENOM" id="CLU_632854_0_0_3"/>
<dbReference type="eggNOG" id="COG1075">
    <property type="taxonomic scope" value="Bacteria"/>
</dbReference>
<evidence type="ECO:0000256" key="2">
    <source>
        <dbReference type="ARBA" id="ARBA00009622"/>
    </source>
</evidence>
<evidence type="ECO:0000256" key="3">
    <source>
        <dbReference type="ARBA" id="ARBA00022490"/>
    </source>
</evidence>
<dbReference type="GO" id="GO:0005871">
    <property type="term" value="C:kinesin complex"/>
    <property type="evidence" value="ECO:0007669"/>
    <property type="project" value="InterPro"/>
</dbReference>
<dbReference type="AlphaFoldDB" id="F4XWE4"/>
<keyword evidence="9" id="KW-0206">Cytoskeleton</keyword>
<organism evidence="11 12">
    <name type="scientific">Moorena producens 3L</name>
    <dbReference type="NCBI Taxonomy" id="489825"/>
    <lineage>
        <taxon>Bacteria</taxon>
        <taxon>Bacillati</taxon>
        <taxon>Cyanobacteriota</taxon>
        <taxon>Cyanophyceae</taxon>
        <taxon>Coleofasciculales</taxon>
        <taxon>Coleofasciculaceae</taxon>
        <taxon>Moorena</taxon>
    </lineage>
</organism>
<dbReference type="Proteomes" id="UP000003959">
    <property type="component" value="Unassembled WGS sequence"/>
</dbReference>
<dbReference type="InterPro" id="IPR019734">
    <property type="entry name" value="TPR_rpt"/>
</dbReference>
<evidence type="ECO:0000256" key="8">
    <source>
        <dbReference type="ARBA" id="ARBA00023175"/>
    </source>
</evidence>
<gene>
    <name evidence="11" type="ORF">LYNGBM3L_43210</name>
</gene>
<evidence type="ECO:0000256" key="4">
    <source>
        <dbReference type="ARBA" id="ARBA00022701"/>
    </source>
</evidence>
<accession>F4XWE4</accession>
<dbReference type="GO" id="GO:0007018">
    <property type="term" value="P:microtubule-based movement"/>
    <property type="evidence" value="ECO:0007669"/>
    <property type="project" value="TreeGrafter"/>
</dbReference>
<protein>
    <submittedName>
        <fullName evidence="11">Uncharacterized protein</fullName>
    </submittedName>
</protein>
<comment type="similarity">
    <text evidence="2">Belongs to the kinesin light chain family.</text>
</comment>
<dbReference type="SUPFAM" id="SSF48452">
    <property type="entry name" value="TPR-like"/>
    <property type="match status" value="1"/>
</dbReference>
<keyword evidence="4" id="KW-0493">Microtubule</keyword>
<evidence type="ECO:0000313" key="11">
    <source>
        <dbReference type="EMBL" id="EGJ31129.1"/>
    </source>
</evidence>
<feature type="repeat" description="TPR" evidence="10">
    <location>
        <begin position="323"/>
        <end position="356"/>
    </location>
</feature>
<dbReference type="eggNOG" id="COG3903">
    <property type="taxonomic scope" value="Bacteria"/>
</dbReference>
<keyword evidence="5" id="KW-0677">Repeat</keyword>
<evidence type="ECO:0000256" key="10">
    <source>
        <dbReference type="PROSITE-ProRule" id="PRU00339"/>
    </source>
</evidence>
<dbReference type="RefSeq" id="WP_008187663.1">
    <property type="nucleotide sequence ID" value="NZ_GL890942.1"/>
</dbReference>
<dbReference type="Pfam" id="PF13424">
    <property type="entry name" value="TPR_12"/>
    <property type="match status" value="1"/>
</dbReference>
<dbReference type="EMBL" id="GL890942">
    <property type="protein sequence ID" value="EGJ31129.1"/>
    <property type="molecule type" value="Genomic_DNA"/>
</dbReference>
<dbReference type="InterPro" id="IPR002151">
    <property type="entry name" value="Kinesin_light"/>
</dbReference>
<dbReference type="PANTHER" id="PTHR45783:SF3">
    <property type="entry name" value="KINESIN LIGHT CHAIN"/>
    <property type="match status" value="1"/>
</dbReference>
<dbReference type="GO" id="GO:0005874">
    <property type="term" value="C:microtubule"/>
    <property type="evidence" value="ECO:0007669"/>
    <property type="project" value="UniProtKB-KW"/>
</dbReference>
<comment type="subcellular location">
    <subcellularLocation>
        <location evidence="1">Cytoplasm</location>
        <location evidence="1">Cytoskeleton</location>
    </subcellularLocation>
</comment>
<feature type="repeat" description="TPR" evidence="10">
    <location>
        <begin position="365"/>
        <end position="398"/>
    </location>
</feature>
<dbReference type="SMART" id="SM00028">
    <property type="entry name" value="TPR"/>
    <property type="match status" value="2"/>
</dbReference>
<reference evidence="12" key="1">
    <citation type="journal article" date="2011" name="Proc. Natl. Acad. Sci. U.S.A.">
        <title>Genomic insights into the physiology and ecology of the marine filamentous cyanobacterium Lyngbya majuscula.</title>
        <authorList>
            <person name="Jones A.C."/>
            <person name="Monroe E.A."/>
            <person name="Podell S."/>
            <person name="Hess W.R."/>
            <person name="Klages S."/>
            <person name="Esquenazi E."/>
            <person name="Niessen S."/>
            <person name="Hoover H."/>
            <person name="Rothmann M."/>
            <person name="Lasken R.S."/>
            <person name="Yates J.R.III."/>
            <person name="Reinhardt R."/>
            <person name="Kube M."/>
            <person name="Burkart M.D."/>
            <person name="Allen E.E."/>
            <person name="Dorrestein P.C."/>
            <person name="Gerwick W.H."/>
            <person name="Gerwick L."/>
        </authorList>
    </citation>
    <scope>NUCLEOTIDE SEQUENCE [LARGE SCALE GENOMIC DNA]</scope>
    <source>
        <strain evidence="12">3L</strain>
    </source>
</reference>
<dbReference type="PROSITE" id="PS50005">
    <property type="entry name" value="TPR"/>
    <property type="match status" value="2"/>
</dbReference>
<dbReference type="GO" id="GO:0005737">
    <property type="term" value="C:cytoplasm"/>
    <property type="evidence" value="ECO:0007669"/>
    <property type="project" value="TreeGrafter"/>
</dbReference>
<name>F4XWE4_9CYAN</name>
<evidence type="ECO:0000256" key="7">
    <source>
        <dbReference type="ARBA" id="ARBA00023054"/>
    </source>
</evidence>
<evidence type="ECO:0000256" key="5">
    <source>
        <dbReference type="ARBA" id="ARBA00022737"/>
    </source>
</evidence>
<dbReference type="PROSITE" id="PS50293">
    <property type="entry name" value="TPR_REGION"/>
    <property type="match status" value="1"/>
</dbReference>
<keyword evidence="7" id="KW-0175">Coiled coil</keyword>
<dbReference type="GO" id="GO:0019894">
    <property type="term" value="F:kinesin binding"/>
    <property type="evidence" value="ECO:0007669"/>
    <property type="project" value="TreeGrafter"/>
</dbReference>
<dbReference type="InterPro" id="IPR011990">
    <property type="entry name" value="TPR-like_helical_dom_sf"/>
</dbReference>
<keyword evidence="8" id="KW-0505">Motor protein</keyword>
<evidence type="ECO:0000313" key="12">
    <source>
        <dbReference type="Proteomes" id="UP000003959"/>
    </source>
</evidence>
<evidence type="ECO:0000256" key="1">
    <source>
        <dbReference type="ARBA" id="ARBA00004245"/>
    </source>
</evidence>
<keyword evidence="12" id="KW-1185">Reference proteome</keyword>
<keyword evidence="3" id="KW-0963">Cytoplasm</keyword>
<sequence length="433" mass="49577">MGCSQKMLNSALTFQKQAILEQTKGIVFLATPHTGSHLANLIDNINFLTRTTISVKELKAHSPQLRELNEWYREHVRSLGIATKVYYETQAVNGILVVDEDSANPGIEKVKPVAIPKNHIDLCKPESQDSQVYLGVKRFIKECLKKKEISLNHPSNIINHARAYSVEAFELSWNSLPPEAQQLGCLLSLFAPAPFQWSLVETCVIDENQEQWYQQQEVLEELRVRVAWPTANRFLVNRNLLQLTEQQTYRLHQLMREFFQTKLAQLPEADCYKQRFCQGMVAVAKKIPKTPTRDQIAAVTPAIPHLAEAATVLTDWLRDEDLIWPFVGLGRFYYGQGSYDQAEPLYQQCLEITRSRLGENHPDVATILNNLGLLYYSIGRYDEAKPLYQQALEIAEQKLGPNDPDTRIYRQNLQILRSPLWTGIYRACLALKP</sequence>
<keyword evidence="6 10" id="KW-0802">TPR repeat</keyword>